<keyword evidence="2" id="KW-0677">Repeat</keyword>
<dbReference type="PANTHER" id="PTHR45973">
    <property type="entry name" value="PROTEIN PHOSPHATASE 1 REGULATORY SUBUNIT SDS22-RELATED"/>
    <property type="match status" value="1"/>
</dbReference>
<comment type="caution">
    <text evidence="4">The sequence shown here is derived from an EMBL/GenBank/DDBJ whole genome shotgun (WGS) entry which is preliminary data.</text>
</comment>
<accession>A0A8J6B8G9</accession>
<feature type="region of interest" description="Disordered" evidence="3">
    <location>
        <begin position="520"/>
        <end position="543"/>
    </location>
</feature>
<dbReference type="InterPro" id="IPR025875">
    <property type="entry name" value="Leu-rich_rpt_4"/>
</dbReference>
<dbReference type="EMBL" id="JAHDYR010000012">
    <property type="protein sequence ID" value="KAG9395354.1"/>
    <property type="molecule type" value="Genomic_DNA"/>
</dbReference>
<dbReference type="OrthoDB" id="1939344at2759"/>
<feature type="region of interest" description="Disordered" evidence="3">
    <location>
        <begin position="313"/>
        <end position="350"/>
    </location>
</feature>
<protein>
    <submittedName>
        <fullName evidence="4">Leucine rich repeat</fullName>
    </submittedName>
</protein>
<dbReference type="Proteomes" id="UP000717585">
    <property type="component" value="Unassembled WGS sequence"/>
</dbReference>
<evidence type="ECO:0000256" key="2">
    <source>
        <dbReference type="ARBA" id="ARBA00022737"/>
    </source>
</evidence>
<dbReference type="InterPro" id="IPR001611">
    <property type="entry name" value="Leu-rich_rpt"/>
</dbReference>
<dbReference type="InterPro" id="IPR050576">
    <property type="entry name" value="Cilia_flagella_integrity"/>
</dbReference>
<organism evidence="4 5">
    <name type="scientific">Carpediemonas membranifera</name>
    <dbReference type="NCBI Taxonomy" id="201153"/>
    <lineage>
        <taxon>Eukaryota</taxon>
        <taxon>Metamonada</taxon>
        <taxon>Carpediemonas-like organisms</taxon>
        <taxon>Carpediemonas</taxon>
    </lineage>
</organism>
<evidence type="ECO:0000256" key="1">
    <source>
        <dbReference type="ARBA" id="ARBA00022614"/>
    </source>
</evidence>
<dbReference type="SMART" id="SM00369">
    <property type="entry name" value="LRR_TYP"/>
    <property type="match status" value="6"/>
</dbReference>
<proteinExistence type="predicted"/>
<dbReference type="Pfam" id="PF13855">
    <property type="entry name" value="LRR_8"/>
    <property type="match status" value="1"/>
</dbReference>
<gene>
    <name evidence="4" type="ORF">J8273_0596</name>
</gene>
<dbReference type="AlphaFoldDB" id="A0A8J6B8G9"/>
<name>A0A8J6B8G9_9EUKA</name>
<dbReference type="PANTHER" id="PTHR45973:SF35">
    <property type="entry name" value="LEUCINE-RICH REPEAT-CONTAINING PROTEIN 43"/>
    <property type="match status" value="1"/>
</dbReference>
<dbReference type="InterPro" id="IPR032675">
    <property type="entry name" value="LRR_dom_sf"/>
</dbReference>
<evidence type="ECO:0000256" key="3">
    <source>
        <dbReference type="SAM" id="MobiDB-lite"/>
    </source>
</evidence>
<sequence length="586" mass="64096">MRPRSGRPQSSLLLSRVPKSMSIQGSAVTQIQHPHELERTEVVKKSRLTSMAEKYISHVGTVDDNTLVLKRTSVQRNLSPDKVNLDKQGLTNVPIFQGERPLRLLNLQNNQIRVISNLHLLTSLIFLDLYGNKIEQISGLESVPGLRILMLGRNQLTKISGLEALNDLDVLDLHSNAIEEIDGISHLRHLRVLNLADNKISSVKISSGLASLTELNLRRNSIRVVHGFGQLRALQRLYLSNNSLDTLDTLPAVCEAPQLLELTVDGNTVTELPDYVGTVLSRAPKLKQLDQIKITAKVRTDVRAQKLVQKPSRSVVAEYEDRRPKTRSAAHGEDAPPTPGREAKATASPTIKQTEKANGYTLQDDGKTLVCRGAGVSALMGKMPVGFEGVSTVVLRNCPIPGDVTDSKLMHRVLALKLSDCPIHDLADLNPFTTLTRLTSLEVRNCPITTSALLFPYVSFVFPRLNMFNEKPVLTADRHHAASLFAGITNGLSNYTIAHMPPTPQAAALAPFIAAASGSKASSGKHSARGRRTEPQGKITRPGLNGEKILDAAVQRATKQDVYLGEWPHLVMQIVAQTMGEVSTES</sequence>
<dbReference type="SUPFAM" id="SSF52058">
    <property type="entry name" value="L domain-like"/>
    <property type="match status" value="1"/>
</dbReference>
<dbReference type="PROSITE" id="PS51450">
    <property type="entry name" value="LRR"/>
    <property type="match status" value="6"/>
</dbReference>
<reference evidence="4" key="1">
    <citation type="submission" date="2021-05" db="EMBL/GenBank/DDBJ databases">
        <title>A free-living protist that lacks canonical eukaryotic 1 DNA replication and segregation systems.</title>
        <authorList>
            <person name="Salas-Leiva D.E."/>
            <person name="Tromer E.C."/>
            <person name="Curtis B.A."/>
            <person name="Jerlstrom-Hultqvist J."/>
            <person name="Kolisko M."/>
            <person name="Yi Z."/>
            <person name="Salas-Leiva J.S."/>
            <person name="Gallot-Lavallee L."/>
            <person name="Kops G.J.P.L."/>
            <person name="Archibald J.M."/>
            <person name="Simpson A.G.B."/>
            <person name="Roger A.J."/>
        </authorList>
    </citation>
    <scope>NUCLEOTIDE SEQUENCE</scope>
    <source>
        <strain evidence="4">BICM</strain>
    </source>
</reference>
<dbReference type="Gene3D" id="3.80.10.10">
    <property type="entry name" value="Ribonuclease Inhibitor"/>
    <property type="match status" value="3"/>
</dbReference>
<dbReference type="SMART" id="SM00365">
    <property type="entry name" value="LRR_SD22"/>
    <property type="match status" value="6"/>
</dbReference>
<evidence type="ECO:0000313" key="4">
    <source>
        <dbReference type="EMBL" id="KAG9395354.1"/>
    </source>
</evidence>
<keyword evidence="1" id="KW-0433">Leucine-rich repeat</keyword>
<dbReference type="InterPro" id="IPR003591">
    <property type="entry name" value="Leu-rich_rpt_typical-subtyp"/>
</dbReference>
<keyword evidence="5" id="KW-1185">Reference proteome</keyword>
<dbReference type="Pfam" id="PF12799">
    <property type="entry name" value="LRR_4"/>
    <property type="match status" value="1"/>
</dbReference>
<evidence type="ECO:0000313" key="5">
    <source>
        <dbReference type="Proteomes" id="UP000717585"/>
    </source>
</evidence>